<comment type="caution">
    <text evidence="1">The sequence shown here is derived from an EMBL/GenBank/DDBJ whole genome shotgun (WGS) entry which is preliminary data.</text>
</comment>
<evidence type="ECO:0000313" key="1">
    <source>
        <dbReference type="EMBL" id="MFE8697596.1"/>
    </source>
</evidence>
<dbReference type="Proteomes" id="UP001601058">
    <property type="component" value="Unassembled WGS sequence"/>
</dbReference>
<evidence type="ECO:0000313" key="2">
    <source>
        <dbReference type="Proteomes" id="UP001601058"/>
    </source>
</evidence>
<proteinExistence type="predicted"/>
<organism evidence="1 2">
    <name type="scientific">Cytobacillus mangrovibacter</name>
    <dbReference type="NCBI Taxonomy" id="3299024"/>
    <lineage>
        <taxon>Bacteria</taxon>
        <taxon>Bacillati</taxon>
        <taxon>Bacillota</taxon>
        <taxon>Bacilli</taxon>
        <taxon>Bacillales</taxon>
        <taxon>Bacillaceae</taxon>
        <taxon>Cytobacillus</taxon>
    </lineage>
</organism>
<reference evidence="1 2" key="1">
    <citation type="submission" date="2024-08" db="EMBL/GenBank/DDBJ databases">
        <title>Two novel Cytobacillus novel species.</title>
        <authorList>
            <person name="Liu G."/>
        </authorList>
    </citation>
    <scope>NUCLEOTIDE SEQUENCE [LARGE SCALE GENOMIC DNA]</scope>
    <source>
        <strain evidence="1 2">FJAT-53684</strain>
    </source>
</reference>
<sequence>MNGLNEVLVENPIAIIHKNMRIKLTKEEDKFTLDEDPLINEKGTEK</sequence>
<dbReference type="RefSeq" id="WP_389221073.1">
    <property type="nucleotide sequence ID" value="NZ_JBIACJ010000007.1"/>
</dbReference>
<gene>
    <name evidence="1" type="ORF">ACFYKT_14735</name>
</gene>
<keyword evidence="2" id="KW-1185">Reference proteome</keyword>
<accession>A0ABW6K0D4</accession>
<name>A0ABW6K0D4_9BACI</name>
<protein>
    <submittedName>
        <fullName evidence="1">Uncharacterized protein</fullName>
    </submittedName>
</protein>
<dbReference type="EMBL" id="JBIACJ010000007">
    <property type="protein sequence ID" value="MFE8697596.1"/>
    <property type="molecule type" value="Genomic_DNA"/>
</dbReference>